<dbReference type="Gene3D" id="2.130.10.10">
    <property type="entry name" value="YVTN repeat-like/Quinoprotein amine dehydrogenase"/>
    <property type="match status" value="2"/>
</dbReference>
<dbReference type="PANTHER" id="PTHR47197">
    <property type="entry name" value="PROTEIN NIRF"/>
    <property type="match status" value="1"/>
</dbReference>
<keyword evidence="1" id="KW-0732">Signal</keyword>
<accession>A0AA44UKD1</accession>
<evidence type="ECO:0008006" key="4">
    <source>
        <dbReference type="Google" id="ProtNLM"/>
    </source>
</evidence>
<dbReference type="InterPro" id="IPR011048">
    <property type="entry name" value="Haem_d1_sf"/>
</dbReference>
<evidence type="ECO:0000256" key="1">
    <source>
        <dbReference type="SAM" id="SignalP"/>
    </source>
</evidence>
<feature type="chain" id="PRO_5041240042" description="DNA-binding beta-propeller fold protein YncE" evidence="1">
    <location>
        <begin position="28"/>
        <end position="354"/>
    </location>
</feature>
<sequence length="354" mass="35896">MLDPMATGKRMQRAAVLALALFAVGCAAPPDGPAAPGRAGTPARFAEPLPPPAEPGVAPAVTAAPPGRIVPVGAVPEGIVADGPTRRVAVGVRQPDRLVLLDADTAAVVGRVPLPGVLRHLQLAGPGGPVLVPSESANGLLRVSLPGGQVSSEVMTGPMAHDATGTAAGTVFVANEAGGSVSVVRGDRVVRQLTDVTQPAGLAPVGDRVGLIDVRENTLTVYDAATGDGIRELPAGDGPTHLVADRHGRMIATDTRGGHLIVVEPAGTPAEVGRVDLPGEPYGIAYDPVRDRVWVTATGANLLVGYDMTDPTPREVARIPTVRQPNTVAVDPDTGRLFVTGTADGVVQVVDGPA</sequence>
<comment type="caution">
    <text evidence="2">The sequence shown here is derived from an EMBL/GenBank/DDBJ whole genome shotgun (WGS) entry which is preliminary data.</text>
</comment>
<name>A0AA44UKD1_PSEA5</name>
<dbReference type="AlphaFoldDB" id="A0AA44UKD1"/>
<dbReference type="InterPro" id="IPR051200">
    <property type="entry name" value="Host-pathogen_enzymatic-act"/>
</dbReference>
<protein>
    <recommendedName>
        <fullName evidence="4">DNA-binding beta-propeller fold protein YncE</fullName>
    </recommendedName>
</protein>
<feature type="signal peptide" evidence="1">
    <location>
        <begin position="1"/>
        <end position="27"/>
    </location>
</feature>
<evidence type="ECO:0000313" key="3">
    <source>
        <dbReference type="Proteomes" id="UP000232453"/>
    </source>
</evidence>
<reference evidence="2 3" key="1">
    <citation type="submission" date="2017-11" db="EMBL/GenBank/DDBJ databases">
        <title>Sequencing the genomes of 1000 actinobacteria strains.</title>
        <authorList>
            <person name="Klenk H.-P."/>
        </authorList>
    </citation>
    <scope>NUCLEOTIDE SEQUENCE [LARGE SCALE GENOMIC DNA]</scope>
    <source>
        <strain evidence="2 3">DSM 44104</strain>
    </source>
</reference>
<dbReference type="PANTHER" id="PTHR47197:SF3">
    <property type="entry name" value="DIHYDRO-HEME D1 DEHYDROGENASE"/>
    <property type="match status" value="1"/>
</dbReference>
<proteinExistence type="predicted"/>
<dbReference type="SUPFAM" id="SSF51004">
    <property type="entry name" value="C-terminal (heme d1) domain of cytochrome cd1-nitrite reductase"/>
    <property type="match status" value="1"/>
</dbReference>
<gene>
    <name evidence="2" type="ORF">ATL51_0533</name>
</gene>
<evidence type="ECO:0000313" key="2">
    <source>
        <dbReference type="EMBL" id="PKB28907.1"/>
    </source>
</evidence>
<dbReference type="Proteomes" id="UP000232453">
    <property type="component" value="Unassembled WGS sequence"/>
</dbReference>
<organism evidence="2 3">
    <name type="scientific">Pseudonocardia alni</name>
    <name type="common">Amycolata alni</name>
    <dbReference type="NCBI Taxonomy" id="33907"/>
    <lineage>
        <taxon>Bacteria</taxon>
        <taxon>Bacillati</taxon>
        <taxon>Actinomycetota</taxon>
        <taxon>Actinomycetes</taxon>
        <taxon>Pseudonocardiales</taxon>
        <taxon>Pseudonocardiaceae</taxon>
        <taxon>Pseudonocardia</taxon>
    </lineage>
</organism>
<dbReference type="InterPro" id="IPR015943">
    <property type="entry name" value="WD40/YVTN_repeat-like_dom_sf"/>
</dbReference>
<dbReference type="EMBL" id="PHUJ01000003">
    <property type="protein sequence ID" value="PKB28907.1"/>
    <property type="molecule type" value="Genomic_DNA"/>
</dbReference>